<reference evidence="4 5" key="2">
    <citation type="submission" date="2024-10" db="EMBL/GenBank/DDBJ databases">
        <authorList>
            <person name="Ryan C."/>
        </authorList>
    </citation>
    <scope>NUCLEOTIDE SEQUENCE [LARGE SCALE GENOMIC DNA]</scope>
</reference>
<dbReference type="Proteomes" id="UP001497457">
    <property type="component" value="Chromosome 18b"/>
</dbReference>
<accession>A0ABC8Z2R2</accession>
<dbReference type="Proteomes" id="UP001497457">
    <property type="component" value="Chromosome 17b"/>
</dbReference>
<evidence type="ECO:0000313" key="3">
    <source>
        <dbReference type="EMBL" id="CAL4947392.1"/>
    </source>
</evidence>
<feature type="signal peptide" evidence="2">
    <location>
        <begin position="1"/>
        <end position="21"/>
    </location>
</feature>
<gene>
    <name evidence="3" type="ORF">URODEC1_LOCUS36729</name>
    <name evidence="4" type="ORF">URODEC1_LOCUS40850</name>
</gene>
<proteinExistence type="predicted"/>
<name>A0ABC8Z2R2_9POAL</name>
<dbReference type="EMBL" id="OZ075128">
    <property type="protein sequence ID" value="CAL4954515.1"/>
    <property type="molecule type" value="Genomic_DNA"/>
</dbReference>
<evidence type="ECO:0000256" key="1">
    <source>
        <dbReference type="SAM" id="MobiDB-lite"/>
    </source>
</evidence>
<sequence>MASRVGIVLFLSVLIVGAALTAAPAGARVVPAIYAPPAANDVAGAAVAGAGGGRRSGIRRGRWNVQSQDDARKREVPGGPDPQHHN</sequence>
<feature type="chain" id="PRO_5044721392" evidence="2">
    <location>
        <begin position="22"/>
        <end position="86"/>
    </location>
</feature>
<evidence type="ECO:0000256" key="2">
    <source>
        <dbReference type="SAM" id="SignalP"/>
    </source>
</evidence>
<keyword evidence="2" id="KW-0732">Signal</keyword>
<feature type="region of interest" description="Disordered" evidence="1">
    <location>
        <begin position="50"/>
        <end position="86"/>
    </location>
</feature>
<evidence type="ECO:0000313" key="5">
    <source>
        <dbReference type="Proteomes" id="UP001497457"/>
    </source>
</evidence>
<keyword evidence="5" id="KW-1185">Reference proteome</keyword>
<protein>
    <submittedName>
        <fullName evidence="4">Uncharacterized protein</fullName>
    </submittedName>
</protein>
<dbReference type="AlphaFoldDB" id="A0ABC8Z2R2"/>
<dbReference type="EMBL" id="OZ075127">
    <property type="protein sequence ID" value="CAL4947392.1"/>
    <property type="molecule type" value="Genomic_DNA"/>
</dbReference>
<evidence type="ECO:0000313" key="4">
    <source>
        <dbReference type="EMBL" id="CAL4954515.1"/>
    </source>
</evidence>
<organism evidence="4 5">
    <name type="scientific">Urochloa decumbens</name>
    <dbReference type="NCBI Taxonomy" id="240449"/>
    <lineage>
        <taxon>Eukaryota</taxon>
        <taxon>Viridiplantae</taxon>
        <taxon>Streptophyta</taxon>
        <taxon>Embryophyta</taxon>
        <taxon>Tracheophyta</taxon>
        <taxon>Spermatophyta</taxon>
        <taxon>Magnoliopsida</taxon>
        <taxon>Liliopsida</taxon>
        <taxon>Poales</taxon>
        <taxon>Poaceae</taxon>
        <taxon>PACMAD clade</taxon>
        <taxon>Panicoideae</taxon>
        <taxon>Panicodae</taxon>
        <taxon>Paniceae</taxon>
        <taxon>Melinidinae</taxon>
        <taxon>Urochloa</taxon>
    </lineage>
</organism>
<feature type="compositionally biased region" description="Basic and acidic residues" evidence="1">
    <location>
        <begin position="69"/>
        <end position="86"/>
    </location>
</feature>
<reference evidence="5" key="1">
    <citation type="submission" date="2024-06" db="EMBL/GenBank/DDBJ databases">
        <authorList>
            <person name="Ryan C."/>
        </authorList>
    </citation>
    <scope>NUCLEOTIDE SEQUENCE [LARGE SCALE GENOMIC DNA]</scope>
</reference>